<dbReference type="RefSeq" id="WP_349215005.1">
    <property type="nucleotide sequence ID" value="NZ_JBBMFA010000059.1"/>
</dbReference>
<dbReference type="InterPro" id="IPR010697">
    <property type="entry name" value="YspA"/>
</dbReference>
<comment type="caution">
    <text evidence="1">The sequence shown here is derived from an EMBL/GenBank/DDBJ whole genome shotgun (WGS) entry which is preliminary data.</text>
</comment>
<sequence>MKALQTCCLTGHRDLPADTRLLEARLTEAVRGRLAQGVRYFGVGGAVGFDTLAAEVLLNLRDTLYPQIRVIAVEPFDGFTSRWTDAQRARRQTLLPRYDKRVCLLPRGSREAYLARDRYLVDNSAHCISYCNRTSGGTAYTVRYALRRGLYVENLGSLNVALF</sequence>
<gene>
    <name evidence="1" type="ORF">WMO24_03885</name>
</gene>
<dbReference type="SUPFAM" id="SSF102405">
    <property type="entry name" value="MCP/YpsA-like"/>
    <property type="match status" value="1"/>
</dbReference>
<dbReference type="Pfam" id="PF06908">
    <property type="entry name" value="YpsA"/>
    <property type="match status" value="1"/>
</dbReference>
<evidence type="ECO:0000313" key="1">
    <source>
        <dbReference type="EMBL" id="MEQ2519572.1"/>
    </source>
</evidence>
<keyword evidence="2" id="KW-1185">Reference proteome</keyword>
<dbReference type="Gene3D" id="3.40.50.450">
    <property type="match status" value="1"/>
</dbReference>
<dbReference type="Proteomes" id="UP001477672">
    <property type="component" value="Unassembled WGS sequence"/>
</dbReference>
<evidence type="ECO:0000313" key="2">
    <source>
        <dbReference type="Proteomes" id="UP001477672"/>
    </source>
</evidence>
<proteinExistence type="predicted"/>
<protein>
    <submittedName>
        <fullName evidence="1">SLOG family protein</fullName>
    </submittedName>
</protein>
<accession>A0ABV1GD46</accession>
<dbReference type="PANTHER" id="PTHR38440">
    <property type="entry name" value="UPF0398 PROTEIN YPSA"/>
    <property type="match status" value="1"/>
</dbReference>
<reference evidence="1 2" key="1">
    <citation type="submission" date="2024-03" db="EMBL/GenBank/DDBJ databases">
        <title>Human intestinal bacterial collection.</title>
        <authorList>
            <person name="Pauvert C."/>
            <person name="Hitch T.C.A."/>
            <person name="Clavel T."/>
        </authorList>
    </citation>
    <scope>NUCLEOTIDE SEQUENCE [LARGE SCALE GENOMIC DNA]</scope>
    <source>
        <strain evidence="1 2">CLA-JM-H11</strain>
    </source>
</reference>
<organism evidence="1 2">
    <name type="scientific">Ruthenibacterium intestinale</name>
    <dbReference type="NCBI Taxonomy" id="3133163"/>
    <lineage>
        <taxon>Bacteria</taxon>
        <taxon>Bacillati</taxon>
        <taxon>Bacillota</taxon>
        <taxon>Clostridia</taxon>
        <taxon>Eubacteriales</taxon>
        <taxon>Oscillospiraceae</taxon>
        <taxon>Ruthenibacterium</taxon>
    </lineage>
</organism>
<name>A0ABV1GD46_9FIRM</name>
<dbReference type="EMBL" id="JBBMFA010000059">
    <property type="protein sequence ID" value="MEQ2519572.1"/>
    <property type="molecule type" value="Genomic_DNA"/>
</dbReference>
<dbReference type="PANTHER" id="PTHR38440:SF1">
    <property type="entry name" value="UPF0398 PROTEIN SPR0331"/>
    <property type="match status" value="1"/>
</dbReference>